<dbReference type="PIRSF" id="PIRSF038994">
    <property type="entry name" value="NagA"/>
    <property type="match status" value="1"/>
</dbReference>
<dbReference type="EC" id="3.5.1.25" evidence="2"/>
<evidence type="ECO:0000256" key="4">
    <source>
        <dbReference type="ARBA" id="ARBA00022723"/>
    </source>
</evidence>
<evidence type="ECO:0000256" key="6">
    <source>
        <dbReference type="ARBA" id="ARBA00023277"/>
    </source>
</evidence>
<comment type="catalytic activity">
    <reaction evidence="7">
        <text>N-acetyl-D-glucosamine 6-phosphate + H2O = D-glucosamine 6-phosphate + acetate</text>
        <dbReference type="Rhea" id="RHEA:22936"/>
        <dbReference type="ChEBI" id="CHEBI:15377"/>
        <dbReference type="ChEBI" id="CHEBI:30089"/>
        <dbReference type="ChEBI" id="CHEBI:57513"/>
        <dbReference type="ChEBI" id="CHEBI:58725"/>
        <dbReference type="EC" id="3.5.1.25"/>
    </reaction>
</comment>
<evidence type="ECO:0000259" key="13">
    <source>
        <dbReference type="Pfam" id="PF01979"/>
    </source>
</evidence>
<feature type="binding site" evidence="12">
    <location>
        <position position="197"/>
    </location>
    <ligand>
        <name>Zn(2+)</name>
        <dbReference type="ChEBI" id="CHEBI:29105"/>
    </ligand>
</feature>
<dbReference type="NCBIfam" id="TIGR00221">
    <property type="entry name" value="nagA"/>
    <property type="match status" value="1"/>
</dbReference>
<evidence type="ECO:0000256" key="5">
    <source>
        <dbReference type="ARBA" id="ARBA00022801"/>
    </source>
</evidence>
<evidence type="ECO:0000256" key="1">
    <source>
        <dbReference type="ARBA" id="ARBA00010716"/>
    </source>
</evidence>
<proteinExistence type="inferred from homology"/>
<evidence type="ECO:0000313" key="14">
    <source>
        <dbReference type="EMBL" id="TWH80670.1"/>
    </source>
</evidence>
<feature type="binding site" evidence="11">
    <location>
        <begin position="309"/>
        <end position="311"/>
    </location>
    <ligand>
        <name>substrate</name>
    </ligand>
</feature>
<feature type="binding site" evidence="11">
    <location>
        <position position="253"/>
    </location>
    <ligand>
        <name>substrate</name>
    </ligand>
</feature>
<evidence type="ECO:0000256" key="2">
    <source>
        <dbReference type="ARBA" id="ARBA00011899"/>
    </source>
</evidence>
<accession>A0A562JC19</accession>
<protein>
    <recommendedName>
        <fullName evidence="3">N-acetylglucosamine-6-phosphate deacetylase</fullName>
        <ecNumber evidence="2">3.5.1.25</ecNumber>
    </recommendedName>
</protein>
<gene>
    <name evidence="14" type="ORF">LY60_01932</name>
</gene>
<comment type="pathway">
    <text evidence="8">Amino-sugar metabolism; N-acetylneuraminate degradation; D-fructose 6-phosphate from N-acetylneuraminate: step 4/5.</text>
</comment>
<dbReference type="FunFam" id="3.20.20.140:FF:000004">
    <property type="entry name" value="N-acetylglucosamine-6-phosphate deacetylase"/>
    <property type="match status" value="1"/>
</dbReference>
<evidence type="ECO:0000313" key="15">
    <source>
        <dbReference type="Proteomes" id="UP000315343"/>
    </source>
</evidence>
<dbReference type="InterPro" id="IPR032466">
    <property type="entry name" value="Metal_Hydrolase"/>
</dbReference>
<comment type="cofactor">
    <cofactor evidence="12">
        <name>a divalent metal cation</name>
        <dbReference type="ChEBI" id="CHEBI:60240"/>
    </cofactor>
    <text evidence="12">Binds 1 divalent metal cation per subunit.</text>
</comment>
<dbReference type="SUPFAM" id="SSF51556">
    <property type="entry name" value="Metallo-dependent hydrolases"/>
    <property type="match status" value="1"/>
</dbReference>
<dbReference type="GO" id="GO:0006046">
    <property type="term" value="P:N-acetylglucosamine catabolic process"/>
    <property type="evidence" value="ECO:0007669"/>
    <property type="project" value="TreeGrafter"/>
</dbReference>
<dbReference type="InterPro" id="IPR006680">
    <property type="entry name" value="Amidohydro-rel"/>
</dbReference>
<reference evidence="14 15" key="1">
    <citation type="submission" date="2019-07" db="EMBL/GenBank/DDBJ databases">
        <title>Genomic Encyclopedia of Type Strains, Phase I: the one thousand microbial genomes (KMG-I) project.</title>
        <authorList>
            <person name="Kyrpides N."/>
        </authorList>
    </citation>
    <scope>NUCLEOTIDE SEQUENCE [LARGE SCALE GENOMIC DNA]</scope>
    <source>
        <strain evidence="14 15">DSM 13558</strain>
    </source>
</reference>
<feature type="binding site" evidence="11">
    <location>
        <begin position="221"/>
        <end position="222"/>
    </location>
    <ligand>
        <name>substrate</name>
    </ligand>
</feature>
<feature type="binding site" evidence="12">
    <location>
        <position position="218"/>
    </location>
    <ligand>
        <name>Zn(2+)</name>
        <dbReference type="ChEBI" id="CHEBI:29105"/>
    </ligand>
</feature>
<dbReference type="PANTHER" id="PTHR11113">
    <property type="entry name" value="N-ACETYLGLUCOSAMINE-6-PHOSPHATE DEACETYLASE"/>
    <property type="match status" value="1"/>
</dbReference>
<dbReference type="Pfam" id="PF01979">
    <property type="entry name" value="Amidohydro_1"/>
    <property type="match status" value="1"/>
</dbReference>
<evidence type="ECO:0000256" key="3">
    <source>
        <dbReference type="ARBA" id="ARBA00018029"/>
    </source>
</evidence>
<feature type="domain" description="Amidohydrolase-related" evidence="13">
    <location>
        <begin position="53"/>
        <end position="381"/>
    </location>
</feature>
<dbReference type="RefSeq" id="WP_145082706.1">
    <property type="nucleotide sequence ID" value="NZ_VLKH01000004.1"/>
</dbReference>
<dbReference type="CDD" id="cd00854">
    <property type="entry name" value="NagA"/>
    <property type="match status" value="1"/>
</dbReference>
<dbReference type="GO" id="GO:0046872">
    <property type="term" value="F:metal ion binding"/>
    <property type="evidence" value="ECO:0007669"/>
    <property type="project" value="UniProtKB-KW"/>
</dbReference>
<dbReference type="EMBL" id="VLKH01000004">
    <property type="protein sequence ID" value="TWH80670.1"/>
    <property type="molecule type" value="Genomic_DNA"/>
</dbReference>
<evidence type="ECO:0000256" key="10">
    <source>
        <dbReference type="PIRSR" id="PIRSR038994-1"/>
    </source>
</evidence>
<dbReference type="GO" id="GO:0008448">
    <property type="term" value="F:N-acetylglucosamine-6-phosphate deacetylase activity"/>
    <property type="evidence" value="ECO:0007669"/>
    <property type="project" value="UniProtKB-EC"/>
</dbReference>
<keyword evidence="6 9" id="KW-0119">Carbohydrate metabolism</keyword>
<keyword evidence="15" id="KW-1185">Reference proteome</keyword>
<name>A0A562JC19_9FIRM</name>
<dbReference type="OrthoDB" id="9776488at2"/>
<comment type="similarity">
    <text evidence="1 9">Belongs to the metallo-dependent hydrolases superfamily. NagA family.</text>
</comment>
<dbReference type="InterPro" id="IPR011059">
    <property type="entry name" value="Metal-dep_hydrolase_composite"/>
</dbReference>
<organism evidence="14 15">
    <name type="scientific">Sedimentibacter saalensis</name>
    <dbReference type="NCBI Taxonomy" id="130788"/>
    <lineage>
        <taxon>Bacteria</taxon>
        <taxon>Bacillati</taxon>
        <taxon>Bacillota</taxon>
        <taxon>Tissierellia</taxon>
        <taxon>Sedimentibacter</taxon>
    </lineage>
</organism>
<evidence type="ECO:0000256" key="8">
    <source>
        <dbReference type="ARBA" id="ARBA00060590"/>
    </source>
</evidence>
<feature type="binding site" evidence="11">
    <location>
        <position position="229"/>
    </location>
    <ligand>
        <name>substrate</name>
    </ligand>
</feature>
<dbReference type="InterPro" id="IPR003764">
    <property type="entry name" value="GlcNAc_6-P_deAcase"/>
</dbReference>
<dbReference type="Gene3D" id="2.30.40.10">
    <property type="entry name" value="Urease, subunit C, domain 1"/>
    <property type="match status" value="1"/>
</dbReference>
<dbReference type="Gene3D" id="3.20.20.140">
    <property type="entry name" value="Metal-dependent hydrolases"/>
    <property type="match status" value="1"/>
</dbReference>
<evidence type="ECO:0000256" key="9">
    <source>
        <dbReference type="PIRNR" id="PIRNR038994"/>
    </source>
</evidence>
<dbReference type="Proteomes" id="UP000315343">
    <property type="component" value="Unassembled WGS sequence"/>
</dbReference>
<dbReference type="AlphaFoldDB" id="A0A562JC19"/>
<evidence type="ECO:0000256" key="11">
    <source>
        <dbReference type="PIRSR" id="PIRSR038994-2"/>
    </source>
</evidence>
<feature type="binding site" evidence="12">
    <location>
        <position position="131"/>
    </location>
    <ligand>
        <name>Zn(2+)</name>
        <dbReference type="ChEBI" id="CHEBI:29105"/>
    </ligand>
</feature>
<evidence type="ECO:0000256" key="7">
    <source>
        <dbReference type="ARBA" id="ARBA00047647"/>
    </source>
</evidence>
<evidence type="ECO:0000256" key="12">
    <source>
        <dbReference type="PIRSR" id="PIRSR038994-3"/>
    </source>
</evidence>
<keyword evidence="4 12" id="KW-0479">Metal-binding</keyword>
<dbReference type="PANTHER" id="PTHR11113:SF14">
    <property type="entry name" value="N-ACETYLGLUCOSAMINE-6-PHOSPHATE DEACETYLASE"/>
    <property type="match status" value="1"/>
</dbReference>
<dbReference type="SUPFAM" id="SSF51338">
    <property type="entry name" value="Composite domain of metallo-dependent hydrolases"/>
    <property type="match status" value="1"/>
</dbReference>
<sequence>MSILLRNIKIITPSEVLIGYEVLVKQGKITKIDLQENMQNIEFDEIIDGKGQYLSPGFIDIHNHGNSGYDFMDSTIEAIDSIGKYHLQNGVTSYLGTVLTQSYENIVEAVKNIANYENKENSSQILGIHLEGPFFSHSKKGAQPDKFIRDPDIIFIKELIKISDNKLKMVSIAPEKDGALELIRYLKEKNVAVSMAHSNATYEEAMNGINNGATISTHLYNGMRSFNHREPGIVGASLTDDRVCCELICDRIHLHDAAIKLALKAKGTDKAVLVSDAMRAAGLKDGEFELGGQKVMVINGEARLSDGSLAGSTLNLNKAVYNMVKFLNVPIHEAVKMASLSPARAIGVHVNKGSIEVGKDADMLLLDDNVNVSCVIKGGNVIFKK</sequence>
<keyword evidence="5 9" id="KW-0378">Hydrolase</keyword>
<feature type="active site" description="Proton donor/acceptor" evidence="10">
    <location>
        <position position="276"/>
    </location>
</feature>
<feature type="binding site" evidence="11">
    <location>
        <position position="142"/>
    </location>
    <ligand>
        <name>substrate</name>
    </ligand>
</feature>
<comment type="caution">
    <text evidence="14">The sequence shown here is derived from an EMBL/GenBank/DDBJ whole genome shotgun (WGS) entry which is preliminary data.</text>
</comment>